<evidence type="ECO:0000259" key="1">
    <source>
        <dbReference type="Pfam" id="PF11716"/>
    </source>
</evidence>
<protein>
    <submittedName>
        <fullName evidence="2">Maleylpyruvate isomerase N-terminal domain-containing protein</fullName>
    </submittedName>
</protein>
<accession>A0ABV3Y077</accession>
<evidence type="ECO:0000313" key="3">
    <source>
        <dbReference type="Proteomes" id="UP001560267"/>
    </source>
</evidence>
<dbReference type="RefSeq" id="WP_298382529.1">
    <property type="nucleotide sequence ID" value="NZ_JBFSHR010000008.1"/>
</dbReference>
<dbReference type="Proteomes" id="UP001560267">
    <property type="component" value="Unassembled WGS sequence"/>
</dbReference>
<keyword evidence="2" id="KW-0413">Isomerase</keyword>
<dbReference type="InterPro" id="IPR024344">
    <property type="entry name" value="MDMPI_metal-binding"/>
</dbReference>
<reference evidence="2 3" key="1">
    <citation type="submission" date="2024-07" db="EMBL/GenBank/DDBJ databases">
        <title>Draft Genome Sequence of Ferrimicrobium acidiphilum Strain YE2023, Isolated from a Pulp of Bioleach Reactor.</title>
        <authorList>
            <person name="Elkina Y.A."/>
            <person name="Bulaeva A.G."/>
            <person name="Beletsky A.V."/>
            <person name="Mardanov A.V."/>
        </authorList>
    </citation>
    <scope>NUCLEOTIDE SEQUENCE [LARGE SCALE GENOMIC DNA]</scope>
    <source>
        <strain evidence="2 3">YE2023</strain>
    </source>
</reference>
<dbReference type="Pfam" id="PF11716">
    <property type="entry name" value="MDMPI_N"/>
    <property type="match status" value="1"/>
</dbReference>
<sequence length="257" mass="27839">MVKKDVATPSSALTREVGAFLEALDNTAPNAVTMCALWRAHEVVAHLAAGALEIALHLEAQGEGRPIPSTRSFEEREAPFVAMEDSNLRLELQRNIGRVIKSLDTVLGVDAEAAVPWTGRQMAVSSFVTHLRSEFALHRFDLVGDDAVSLQLLSQPEFTHHAVTVLGRALLTRGATAGPRTFQAILDAPRSKQILVLVDHDGARLEWSKTLSDPDVRGDLASRLLLLWGRMPGDPRRLESSGGVAELGSIRSVLAGY</sequence>
<dbReference type="EMBL" id="JBFSHR010000008">
    <property type="protein sequence ID" value="MEX6428910.1"/>
    <property type="molecule type" value="Genomic_DNA"/>
</dbReference>
<evidence type="ECO:0000313" key="2">
    <source>
        <dbReference type="EMBL" id="MEX6428910.1"/>
    </source>
</evidence>
<dbReference type="InterPro" id="IPR034660">
    <property type="entry name" value="DinB/YfiT-like"/>
</dbReference>
<organism evidence="2 3">
    <name type="scientific">Ferrimicrobium acidiphilum</name>
    <dbReference type="NCBI Taxonomy" id="121039"/>
    <lineage>
        <taxon>Bacteria</taxon>
        <taxon>Bacillati</taxon>
        <taxon>Actinomycetota</taxon>
        <taxon>Acidimicrobiia</taxon>
        <taxon>Acidimicrobiales</taxon>
        <taxon>Acidimicrobiaceae</taxon>
        <taxon>Ferrimicrobium</taxon>
    </lineage>
</organism>
<comment type="caution">
    <text evidence="2">The sequence shown here is derived from an EMBL/GenBank/DDBJ whole genome shotgun (WGS) entry which is preliminary data.</text>
</comment>
<name>A0ABV3Y077_9ACTN</name>
<dbReference type="Gene3D" id="1.20.120.450">
    <property type="entry name" value="dinb family like domain"/>
    <property type="match status" value="1"/>
</dbReference>
<keyword evidence="3" id="KW-1185">Reference proteome</keyword>
<gene>
    <name evidence="2" type="ORF">AB6A68_03550</name>
</gene>
<dbReference type="GO" id="GO:0016853">
    <property type="term" value="F:isomerase activity"/>
    <property type="evidence" value="ECO:0007669"/>
    <property type="project" value="UniProtKB-KW"/>
</dbReference>
<proteinExistence type="predicted"/>
<dbReference type="SUPFAM" id="SSF109854">
    <property type="entry name" value="DinB/YfiT-like putative metalloenzymes"/>
    <property type="match status" value="1"/>
</dbReference>
<feature type="domain" description="Mycothiol-dependent maleylpyruvate isomerase metal-binding" evidence="1">
    <location>
        <begin position="12"/>
        <end position="142"/>
    </location>
</feature>